<evidence type="ECO:0000256" key="5">
    <source>
        <dbReference type="ARBA" id="ARBA00022692"/>
    </source>
</evidence>
<keyword evidence="5" id="KW-0812">Transmembrane</keyword>
<keyword evidence="8" id="KW-1133">Transmembrane helix</keyword>
<reference evidence="11 12" key="1">
    <citation type="journal article" date="2012" name="PLoS ONE">
        <title>Sequence and analysis of the genome of the pathogenic yeast Candida orthopsilosis.</title>
        <authorList>
            <person name="Riccombeni A."/>
            <person name="Vidanes G."/>
            <person name="Proux-Wera E."/>
            <person name="Wolfe K.H."/>
            <person name="Butler G."/>
        </authorList>
    </citation>
    <scope>NUCLEOTIDE SEQUENCE [LARGE SCALE GENOMIC DNA]</scope>
    <source>
        <strain evidence="11 12">Co 90-125</strain>
    </source>
</reference>
<dbReference type="PANTHER" id="PTHR28090:SF1">
    <property type="entry name" value="PROTEIN ROT1"/>
    <property type="match status" value="1"/>
</dbReference>
<keyword evidence="6" id="KW-0732">Signal</keyword>
<dbReference type="GO" id="GO:0007118">
    <property type="term" value="P:budding cell apical bud growth"/>
    <property type="evidence" value="ECO:0007669"/>
    <property type="project" value="TreeGrafter"/>
</dbReference>
<dbReference type="KEGG" id="cot:CORT_0E01640"/>
<organism evidence="11 12">
    <name type="scientific">Candida orthopsilosis (strain 90-125)</name>
    <name type="common">Yeast</name>
    <dbReference type="NCBI Taxonomy" id="1136231"/>
    <lineage>
        <taxon>Eukaryota</taxon>
        <taxon>Fungi</taxon>
        <taxon>Dikarya</taxon>
        <taxon>Ascomycota</taxon>
        <taxon>Saccharomycotina</taxon>
        <taxon>Pichiomycetes</taxon>
        <taxon>Debaryomycetaceae</taxon>
        <taxon>Candida/Lodderomyces clade</taxon>
        <taxon>Candida</taxon>
    </lineage>
</organism>
<sequence length="156" mass="18217">MTYETAQYLVLGNAQNHSCPSAHLIWHHGKFKIKHHKTQSPRNRNHRGNKEDTIDPGEEGNQFTLFLESIPHDSRQLISDPCLDEGTSAYQRYKGNSKEVWSGVYEYDAYVDQWSLILYDEFGGSGRKIWMWLKTRDVEMLPRGRVTKKKKIYVDA</sequence>
<comment type="similarity">
    <text evidence="2">Belongs to the ROT1 family.</text>
</comment>
<dbReference type="Proteomes" id="UP000005018">
    <property type="component" value="Chromosome 5"/>
</dbReference>
<evidence type="ECO:0000256" key="8">
    <source>
        <dbReference type="ARBA" id="ARBA00022989"/>
    </source>
</evidence>
<feature type="compositionally biased region" description="Basic residues" evidence="10">
    <location>
        <begin position="35"/>
        <end position="47"/>
    </location>
</feature>
<evidence type="ECO:0000313" key="12">
    <source>
        <dbReference type="Proteomes" id="UP000005018"/>
    </source>
</evidence>
<dbReference type="PANTHER" id="PTHR28090">
    <property type="entry name" value="PROTEIN ROT1"/>
    <property type="match status" value="1"/>
</dbReference>
<evidence type="ECO:0000256" key="3">
    <source>
        <dbReference type="ARBA" id="ARBA00016195"/>
    </source>
</evidence>
<dbReference type="AlphaFoldDB" id="H8X7G7"/>
<dbReference type="Pfam" id="PF10681">
    <property type="entry name" value="Rot1"/>
    <property type="match status" value="2"/>
</dbReference>
<evidence type="ECO:0000256" key="6">
    <source>
        <dbReference type="ARBA" id="ARBA00022729"/>
    </source>
</evidence>
<evidence type="ECO:0000313" key="11">
    <source>
        <dbReference type="EMBL" id="CCG23751.1"/>
    </source>
</evidence>
<keyword evidence="9" id="KW-0472">Membrane</keyword>
<keyword evidence="12" id="KW-1185">Reference proteome</keyword>
<comment type="subcellular location">
    <subcellularLocation>
        <location evidence="1">Endoplasmic reticulum membrane</location>
        <topology evidence="1">Single-pass type I membrane protein</topology>
    </subcellularLocation>
</comment>
<evidence type="ECO:0000256" key="10">
    <source>
        <dbReference type="SAM" id="MobiDB-lite"/>
    </source>
</evidence>
<dbReference type="GO" id="GO:0005789">
    <property type="term" value="C:endoplasmic reticulum membrane"/>
    <property type="evidence" value="ECO:0007669"/>
    <property type="project" value="UniProtKB-SubCell"/>
</dbReference>
<dbReference type="GeneID" id="14541313"/>
<dbReference type="GO" id="GO:0006458">
    <property type="term" value="P:'de novo' protein folding"/>
    <property type="evidence" value="ECO:0007669"/>
    <property type="project" value="InterPro"/>
</dbReference>
<evidence type="ECO:0000256" key="2">
    <source>
        <dbReference type="ARBA" id="ARBA00007149"/>
    </source>
</evidence>
<evidence type="ECO:0000256" key="1">
    <source>
        <dbReference type="ARBA" id="ARBA00004115"/>
    </source>
</evidence>
<name>H8X7G7_CANO9</name>
<protein>
    <recommendedName>
        <fullName evidence="4">Protein ROT1</fullName>
    </recommendedName>
    <alternativeName>
        <fullName evidence="3">Protein rot1</fullName>
    </alternativeName>
</protein>
<evidence type="ECO:0000256" key="9">
    <source>
        <dbReference type="ARBA" id="ARBA00023136"/>
    </source>
</evidence>
<evidence type="ECO:0000256" key="4">
    <source>
        <dbReference type="ARBA" id="ARBA00017291"/>
    </source>
</evidence>
<feature type="region of interest" description="Disordered" evidence="10">
    <location>
        <begin position="35"/>
        <end position="57"/>
    </location>
</feature>
<dbReference type="GO" id="GO:0051082">
    <property type="term" value="F:unfolded protein binding"/>
    <property type="evidence" value="ECO:0007669"/>
    <property type="project" value="TreeGrafter"/>
</dbReference>
<accession>H8X7G7</accession>
<evidence type="ECO:0000256" key="7">
    <source>
        <dbReference type="ARBA" id="ARBA00022824"/>
    </source>
</evidence>
<dbReference type="RefSeq" id="XP_003869884.1">
    <property type="nucleotide sequence ID" value="XM_003869835.1"/>
</dbReference>
<keyword evidence="7" id="KW-0256">Endoplasmic reticulum</keyword>
<dbReference type="OrthoDB" id="5327821at2759"/>
<dbReference type="EMBL" id="HE681723">
    <property type="protein sequence ID" value="CCG23751.1"/>
    <property type="molecule type" value="Genomic_DNA"/>
</dbReference>
<gene>
    <name evidence="11" type="ORF">CORT_0E01640</name>
</gene>
<dbReference type="InterPro" id="IPR019623">
    <property type="entry name" value="Rot1"/>
</dbReference>
<proteinExistence type="inferred from homology"/>
<dbReference type="HOGENOM" id="CLU_1686333_0_0_1"/>